<feature type="transmembrane region" description="Helical" evidence="11">
    <location>
        <begin position="437"/>
        <end position="456"/>
    </location>
</feature>
<feature type="signal peptide" evidence="11">
    <location>
        <begin position="1"/>
        <end position="23"/>
    </location>
</feature>
<keyword evidence="6 11" id="KW-0812">Transmembrane</keyword>
<evidence type="ECO:0000256" key="9">
    <source>
        <dbReference type="ARBA" id="ARBA00022989"/>
    </source>
</evidence>
<evidence type="ECO:0000256" key="5">
    <source>
        <dbReference type="ARBA" id="ARBA00017611"/>
    </source>
</evidence>
<dbReference type="GO" id="GO:0008250">
    <property type="term" value="C:oligosaccharyltransferase complex"/>
    <property type="evidence" value="ECO:0007669"/>
    <property type="project" value="UniProtKB-UniRule"/>
</dbReference>
<dbReference type="PANTHER" id="PTHR21049">
    <property type="entry name" value="RIBOPHORIN I"/>
    <property type="match status" value="1"/>
</dbReference>
<name>A0A8J1T506_OWEFU</name>
<gene>
    <name evidence="12" type="ORF">OFUS_LOCUS11066</name>
</gene>
<keyword evidence="9 11" id="KW-1133">Transmembrane helix</keyword>
<dbReference type="AlphaFoldDB" id="A0A8J1T506"/>
<dbReference type="Proteomes" id="UP000749559">
    <property type="component" value="Unassembled WGS sequence"/>
</dbReference>
<protein>
    <recommendedName>
        <fullName evidence="5 11">Dolichyl-diphosphooligosaccharide--protein glycosyltransferase subunit 1</fullName>
    </recommendedName>
</protein>
<organism evidence="12 13">
    <name type="scientific">Owenia fusiformis</name>
    <name type="common">Polychaete worm</name>
    <dbReference type="NCBI Taxonomy" id="6347"/>
    <lineage>
        <taxon>Eukaryota</taxon>
        <taxon>Metazoa</taxon>
        <taxon>Spiralia</taxon>
        <taxon>Lophotrochozoa</taxon>
        <taxon>Annelida</taxon>
        <taxon>Polychaeta</taxon>
        <taxon>Sedentaria</taxon>
        <taxon>Canalipalpata</taxon>
        <taxon>Sabellida</taxon>
        <taxon>Oweniida</taxon>
        <taxon>Oweniidae</taxon>
        <taxon>Owenia</taxon>
    </lineage>
</organism>
<comment type="subunit">
    <text evidence="11">Component of the oligosaccharyltransferase (OST) complex.</text>
</comment>
<evidence type="ECO:0000256" key="6">
    <source>
        <dbReference type="ARBA" id="ARBA00022692"/>
    </source>
</evidence>
<dbReference type="GO" id="GO:0018279">
    <property type="term" value="P:protein N-linked glycosylation via asparagine"/>
    <property type="evidence" value="ECO:0007669"/>
    <property type="project" value="TreeGrafter"/>
</dbReference>
<comment type="pathway">
    <text evidence="3 11">Protein modification; protein glycosylation.</text>
</comment>
<reference evidence="12" key="1">
    <citation type="submission" date="2022-03" db="EMBL/GenBank/DDBJ databases">
        <authorList>
            <person name="Martin C."/>
        </authorList>
    </citation>
    <scope>NUCLEOTIDE SEQUENCE</scope>
</reference>
<evidence type="ECO:0000256" key="4">
    <source>
        <dbReference type="ARBA" id="ARBA00008905"/>
    </source>
</evidence>
<dbReference type="InterPro" id="IPR007676">
    <property type="entry name" value="Ribophorin_I"/>
</dbReference>
<keyword evidence="8 11" id="KW-0256">Endoplasmic reticulum</keyword>
<keyword evidence="7 11" id="KW-0732">Signal</keyword>
<evidence type="ECO:0000256" key="10">
    <source>
        <dbReference type="ARBA" id="ARBA00023136"/>
    </source>
</evidence>
<accession>A0A8J1T506</accession>
<dbReference type="PANTHER" id="PTHR21049:SF0">
    <property type="entry name" value="DOLICHYL-DIPHOSPHOOLIGOSACCHARIDE--PROTEIN GLYCOSYLTRANSFERASE SUBUNIT 1"/>
    <property type="match status" value="1"/>
</dbReference>
<evidence type="ECO:0000313" key="12">
    <source>
        <dbReference type="EMBL" id="CAH1784947.1"/>
    </source>
</evidence>
<evidence type="ECO:0000256" key="3">
    <source>
        <dbReference type="ARBA" id="ARBA00004922"/>
    </source>
</evidence>
<proteinExistence type="inferred from homology"/>
<comment type="caution">
    <text evidence="12">The sequence shown here is derived from an EMBL/GenBank/DDBJ whole genome shotgun (WGS) entry which is preliminary data.</text>
</comment>
<sequence length="604" mass="68404">MHALHFALIVLSTLLSSYHGALQDKIEDGLVNSKVTRTVDLTNHLPKVTSQITLENTGKNSVRSFVFAVDPYLKDKLSFIGAQTKDGDEDSPLTVAETTVSTLKYMGKIFYRIDLPSQLAAGKSIDVTVETIYSHGLKAYPSHIKQSEKQFVQFSSNLYHYSPYKTTTQTTIVNCASSSIESYTKKKPVSTSDSTITYGPFETREPFQDDEMVVHFENNQPFLAVTEMTRLIEVSHWGNVAVEETIDIRHTGAILKGSFSRYDYQRSNDGVSSVKSFKTVLPASAKDVYYRDEIGNISTSNLREDDDAVEIDLRPRFPLFGGWKTHYVLGYNVPSYEYLFNQGDRFALKMRFVDHVFDDQVVDKLTVKVILPEGAKNIKVVAPFAVKEEPSQLEYTYLDTIGRPVIVLTKTNLVEQHVKDFEIHYTFQKMLLLQEPLLVVGAFYLLFTLVIIYVRLDFSITKDEASESKMRVAGLIEQVQASHDKRSALYQTYDDSINKFKSSKDSSTFVANRKKIDADYKKLTQQIGDMLTKLKAEGSDAADKVAELQKLDNLFKDQVNTAITYAEKLIQGKLAKQQYVDFESTTQTKKEDIYQKMEAVMATL</sequence>
<comment type="function">
    <text evidence="1 11">Subunit of the oligosaccharyl transferase (OST) complex that catalyzes the initial transfer of a defined glycan (Glc(3)Man(9)GlcNAc(2) in eukaryotes) from the lipid carrier dolichol-pyrophosphate to an asparagine residue within an Asn-X-Ser/Thr consensus motif in nascent polypeptide chains, the first step in protein N-glycosylation. N-glycosylation occurs cotranslationally and the complex associates with the Sec61 complex at the channel-forming translocon complex that mediates protein translocation across the endoplasmic reticulum (ER). All subunits are required for a maximal enzyme activity.</text>
</comment>
<evidence type="ECO:0000313" key="13">
    <source>
        <dbReference type="Proteomes" id="UP000749559"/>
    </source>
</evidence>
<evidence type="ECO:0000256" key="7">
    <source>
        <dbReference type="ARBA" id="ARBA00022729"/>
    </source>
</evidence>
<evidence type="ECO:0000256" key="2">
    <source>
        <dbReference type="ARBA" id="ARBA00004115"/>
    </source>
</evidence>
<evidence type="ECO:0000256" key="11">
    <source>
        <dbReference type="RuleBase" id="RU361143"/>
    </source>
</evidence>
<keyword evidence="13" id="KW-1185">Reference proteome</keyword>
<dbReference type="Pfam" id="PF04597">
    <property type="entry name" value="Ribophorin_I"/>
    <property type="match status" value="1"/>
</dbReference>
<evidence type="ECO:0000256" key="8">
    <source>
        <dbReference type="ARBA" id="ARBA00022824"/>
    </source>
</evidence>
<dbReference type="OrthoDB" id="310030at2759"/>
<feature type="chain" id="PRO_5042621033" description="Dolichyl-diphosphooligosaccharide--protein glycosyltransferase subunit 1" evidence="11">
    <location>
        <begin position="24"/>
        <end position="604"/>
    </location>
</feature>
<dbReference type="EMBL" id="CAIIXF020000005">
    <property type="protein sequence ID" value="CAH1784947.1"/>
    <property type="molecule type" value="Genomic_DNA"/>
</dbReference>
<dbReference type="UniPathway" id="UPA00378"/>
<evidence type="ECO:0000256" key="1">
    <source>
        <dbReference type="ARBA" id="ARBA00002791"/>
    </source>
</evidence>
<comment type="similarity">
    <text evidence="4 11">Belongs to the OST1 family.</text>
</comment>
<comment type="subcellular location">
    <subcellularLocation>
        <location evidence="2 11">Endoplasmic reticulum membrane</location>
        <topology evidence="2 11">Single-pass type I membrane protein</topology>
    </subcellularLocation>
</comment>
<keyword evidence="10 11" id="KW-0472">Membrane</keyword>